<keyword evidence="1" id="KW-1133">Transmembrane helix</keyword>
<dbReference type="AlphaFoldDB" id="N9WJ11"/>
<gene>
    <name evidence="2" type="ORF">HMPREF1094_04683</name>
</gene>
<sequence length="42" mass="4482">MDIITKEAVEIAIELLCSTVLLGLLTFSIIGDKVIPLLVGLL</sequence>
<evidence type="ECO:0000256" key="1">
    <source>
        <dbReference type="SAM" id="Phobius"/>
    </source>
</evidence>
<dbReference type="PATRIC" id="fig|999413.4.peg.4992"/>
<proteinExistence type="predicted"/>
<keyword evidence="3" id="KW-1185">Reference proteome</keyword>
<dbReference type="HOGENOM" id="CLU_3249527_0_0_9"/>
<dbReference type="EMBL" id="AGYV01000016">
    <property type="protein sequence ID" value="ENY83456.1"/>
    <property type="molecule type" value="Genomic_DNA"/>
</dbReference>
<evidence type="ECO:0000313" key="3">
    <source>
        <dbReference type="Proteomes" id="UP000013051"/>
    </source>
</evidence>
<dbReference type="Proteomes" id="UP000013051">
    <property type="component" value="Unassembled WGS sequence"/>
</dbReference>
<accession>N9WJ11</accession>
<reference evidence="2 3" key="1">
    <citation type="submission" date="2013-01" db="EMBL/GenBank/DDBJ databases">
        <title>The Genome Sequence of Clostridium innocuum 2959.</title>
        <authorList>
            <consortium name="The Broad Institute Genome Sequencing Platform"/>
            <person name="Earl A."/>
            <person name="Ward D."/>
            <person name="Feldgarden M."/>
            <person name="Gevers D."/>
            <person name="Courvalin P."/>
            <person name="Lambert T."/>
            <person name="Walker B."/>
            <person name="Young S.K."/>
            <person name="Zeng Q."/>
            <person name="Gargeya S."/>
            <person name="Fitzgerald M."/>
            <person name="Haas B."/>
            <person name="Abouelleil A."/>
            <person name="Alvarado L."/>
            <person name="Arachchi H.M."/>
            <person name="Berlin A.M."/>
            <person name="Chapman S.B."/>
            <person name="Dewar J."/>
            <person name="Goldberg J."/>
            <person name="Griggs A."/>
            <person name="Gujja S."/>
            <person name="Hansen M."/>
            <person name="Howarth C."/>
            <person name="Imamovic A."/>
            <person name="Larimer J."/>
            <person name="McCowan C."/>
            <person name="Murphy C."/>
            <person name="Neiman D."/>
            <person name="Pearson M."/>
            <person name="Priest M."/>
            <person name="Roberts A."/>
            <person name="Saif S."/>
            <person name="Shea T."/>
            <person name="Sisk P."/>
            <person name="Sykes S."/>
            <person name="Wortman J."/>
            <person name="Nusbaum C."/>
            <person name="Birren B."/>
        </authorList>
    </citation>
    <scope>NUCLEOTIDE SEQUENCE [LARGE SCALE GENOMIC DNA]</scope>
    <source>
        <strain evidence="2 3">2959</strain>
    </source>
</reference>
<feature type="transmembrane region" description="Helical" evidence="1">
    <location>
        <begin position="12"/>
        <end position="31"/>
    </location>
</feature>
<protein>
    <submittedName>
        <fullName evidence="2">Uncharacterized protein</fullName>
    </submittedName>
</protein>
<keyword evidence="1" id="KW-0472">Membrane</keyword>
<name>N9WJ11_CLOIN</name>
<keyword evidence="1" id="KW-0812">Transmembrane</keyword>
<organism evidence="2 3">
    <name type="scientific">[Clostridium] innocuum 2959</name>
    <dbReference type="NCBI Taxonomy" id="999413"/>
    <lineage>
        <taxon>Bacteria</taxon>
        <taxon>Bacillati</taxon>
        <taxon>Bacillota</taxon>
        <taxon>Clostridia</taxon>
        <taxon>Eubacteriales</taxon>
        <taxon>Clostridiaceae</taxon>
        <taxon>Clostridium</taxon>
    </lineage>
</organism>
<comment type="caution">
    <text evidence="2">The sequence shown here is derived from an EMBL/GenBank/DDBJ whole genome shotgun (WGS) entry which is preliminary data.</text>
</comment>
<evidence type="ECO:0000313" key="2">
    <source>
        <dbReference type="EMBL" id="ENY83456.1"/>
    </source>
</evidence>